<dbReference type="GO" id="GO:0005737">
    <property type="term" value="C:cytoplasm"/>
    <property type="evidence" value="ECO:0007669"/>
    <property type="project" value="EnsemblFungi"/>
</dbReference>
<gene>
    <name evidence="11" type="primary">NCAS0B07380</name>
    <name evidence="11" type="ordered locus">NCAS_0B07380</name>
</gene>
<reference evidence="11 12" key="1">
    <citation type="journal article" date="2011" name="Proc. Natl. Acad. Sci. U.S.A.">
        <title>Evolutionary erosion of yeast sex chromosomes by mating-type switching accidents.</title>
        <authorList>
            <person name="Gordon J.L."/>
            <person name="Armisen D."/>
            <person name="Proux-Wera E."/>
            <person name="Oheigeartaigh S.S."/>
            <person name="Byrne K.P."/>
            <person name="Wolfe K.H."/>
        </authorList>
    </citation>
    <scope>NUCLEOTIDE SEQUENCE [LARGE SCALE GENOMIC DNA]</scope>
    <source>
        <strain evidence="12">ATCC 76901 / BCRC 22586 / CBS 4309 / NBRC 1992 / NRRL Y-12630</strain>
    </source>
</reference>
<dbReference type="PANTHER" id="PTHR43895:SF32">
    <property type="entry name" value="SERINE_THREONINE-PROTEIN KINASE CHK1"/>
    <property type="match status" value="1"/>
</dbReference>
<evidence type="ECO:0000256" key="9">
    <source>
        <dbReference type="PROSITE-ProRule" id="PRU10141"/>
    </source>
</evidence>
<reference key="2">
    <citation type="submission" date="2011-08" db="EMBL/GenBank/DDBJ databases">
        <title>Genome sequence of Naumovozyma castellii.</title>
        <authorList>
            <person name="Gordon J.L."/>
            <person name="Armisen D."/>
            <person name="Proux-Wera E."/>
            <person name="OhEigeartaigh S.S."/>
            <person name="Byrne K.P."/>
            <person name="Wolfe K.H."/>
        </authorList>
    </citation>
    <scope>NUCLEOTIDE SEQUENCE</scope>
    <source>
        <strain>Type strain:CBS 4309</strain>
    </source>
</reference>
<dbReference type="GO" id="GO:0000785">
    <property type="term" value="C:chromatin"/>
    <property type="evidence" value="ECO:0007669"/>
    <property type="project" value="EnsemblFungi"/>
</dbReference>
<dbReference type="GO" id="GO:0007095">
    <property type="term" value="P:mitotic G2 DNA damage checkpoint signaling"/>
    <property type="evidence" value="ECO:0007669"/>
    <property type="project" value="EnsemblFungi"/>
</dbReference>
<dbReference type="eggNOG" id="KOG0590">
    <property type="taxonomic scope" value="Eukaryota"/>
</dbReference>
<dbReference type="PROSITE" id="PS00108">
    <property type="entry name" value="PROTEIN_KINASE_ST"/>
    <property type="match status" value="1"/>
</dbReference>
<dbReference type="OrthoDB" id="539158at2759"/>
<evidence type="ECO:0000256" key="2">
    <source>
        <dbReference type="ARBA" id="ARBA00022527"/>
    </source>
</evidence>
<dbReference type="Proteomes" id="UP000001640">
    <property type="component" value="Chromosome 2"/>
</dbReference>
<dbReference type="FunFam" id="1.10.510.10:FF:001035">
    <property type="entry name" value="Serine/threonine-protein kinase CHK1"/>
    <property type="match status" value="1"/>
</dbReference>
<comment type="catalytic activity">
    <reaction evidence="7">
        <text>L-threonyl-[protein] + ATP = O-phospho-L-threonyl-[protein] + ADP + H(+)</text>
        <dbReference type="Rhea" id="RHEA:46608"/>
        <dbReference type="Rhea" id="RHEA-COMP:11060"/>
        <dbReference type="Rhea" id="RHEA-COMP:11605"/>
        <dbReference type="ChEBI" id="CHEBI:15378"/>
        <dbReference type="ChEBI" id="CHEBI:30013"/>
        <dbReference type="ChEBI" id="CHEBI:30616"/>
        <dbReference type="ChEBI" id="CHEBI:61977"/>
        <dbReference type="ChEBI" id="CHEBI:456216"/>
        <dbReference type="EC" id="2.7.11.1"/>
    </reaction>
</comment>
<dbReference type="STRING" id="1064592.G0VA92"/>
<dbReference type="InterPro" id="IPR011009">
    <property type="entry name" value="Kinase-like_dom_sf"/>
</dbReference>
<feature type="binding site" evidence="9">
    <location>
        <position position="45"/>
    </location>
    <ligand>
        <name>ATP</name>
        <dbReference type="ChEBI" id="CHEBI:30616"/>
    </ligand>
</feature>
<dbReference type="PROSITE" id="PS00107">
    <property type="entry name" value="PROTEIN_KINASE_ATP"/>
    <property type="match status" value="1"/>
</dbReference>
<dbReference type="GO" id="GO:0005524">
    <property type="term" value="F:ATP binding"/>
    <property type="evidence" value="ECO:0007669"/>
    <property type="project" value="UniProtKB-UniRule"/>
</dbReference>
<dbReference type="Gene3D" id="1.10.510.10">
    <property type="entry name" value="Transferase(Phosphotransferase) domain 1"/>
    <property type="match status" value="1"/>
</dbReference>
<evidence type="ECO:0000256" key="8">
    <source>
        <dbReference type="ARBA" id="ARBA00048679"/>
    </source>
</evidence>
<dbReference type="GO" id="GO:0004674">
    <property type="term" value="F:protein serine/threonine kinase activity"/>
    <property type="evidence" value="ECO:0007669"/>
    <property type="project" value="UniProtKB-KW"/>
</dbReference>
<feature type="domain" description="Protein kinase" evidence="10">
    <location>
        <begin position="15"/>
        <end position="280"/>
    </location>
</feature>
<dbReference type="HOGENOM" id="CLU_000288_59_8_1"/>
<dbReference type="GO" id="GO:0035861">
    <property type="term" value="C:site of double-strand break"/>
    <property type="evidence" value="ECO:0007669"/>
    <property type="project" value="EnsemblFungi"/>
</dbReference>
<dbReference type="GeneID" id="96902379"/>
<evidence type="ECO:0000256" key="1">
    <source>
        <dbReference type="ARBA" id="ARBA00012513"/>
    </source>
</evidence>
<evidence type="ECO:0000259" key="10">
    <source>
        <dbReference type="PROSITE" id="PS50011"/>
    </source>
</evidence>
<keyword evidence="3" id="KW-0808">Transferase</keyword>
<evidence type="ECO:0000256" key="4">
    <source>
        <dbReference type="ARBA" id="ARBA00022741"/>
    </source>
</evidence>
<dbReference type="GO" id="GO:0031297">
    <property type="term" value="P:replication fork processing"/>
    <property type="evidence" value="ECO:0007669"/>
    <property type="project" value="EnsemblFungi"/>
</dbReference>
<evidence type="ECO:0000256" key="7">
    <source>
        <dbReference type="ARBA" id="ARBA00047899"/>
    </source>
</evidence>
<accession>G0VA92</accession>
<dbReference type="GO" id="GO:0000122">
    <property type="term" value="P:negative regulation of transcription by RNA polymerase II"/>
    <property type="evidence" value="ECO:0007669"/>
    <property type="project" value="EnsemblFungi"/>
</dbReference>
<evidence type="ECO:0000256" key="3">
    <source>
        <dbReference type="ARBA" id="ARBA00022679"/>
    </source>
</evidence>
<dbReference type="InParanoid" id="G0VA92"/>
<dbReference type="GO" id="GO:0005634">
    <property type="term" value="C:nucleus"/>
    <property type="evidence" value="ECO:0007669"/>
    <property type="project" value="EnsemblFungi"/>
</dbReference>
<proteinExistence type="predicted"/>
<dbReference type="OMA" id="ACIKKAC"/>
<dbReference type="EC" id="2.7.11.1" evidence="1"/>
<dbReference type="PANTHER" id="PTHR43895">
    <property type="entry name" value="CALCIUM/CALMODULIN-DEPENDENT PROTEIN KINASE KINASE-RELATED"/>
    <property type="match status" value="1"/>
</dbReference>
<name>G0VA92_NAUCA</name>
<dbReference type="PROSITE" id="PS50011">
    <property type="entry name" value="PROTEIN_KINASE_DOM"/>
    <property type="match status" value="1"/>
</dbReference>
<dbReference type="EMBL" id="HE576753">
    <property type="protein sequence ID" value="CCC68822.1"/>
    <property type="molecule type" value="Genomic_DNA"/>
</dbReference>
<evidence type="ECO:0000256" key="5">
    <source>
        <dbReference type="ARBA" id="ARBA00022777"/>
    </source>
</evidence>
<dbReference type="GO" id="GO:0051598">
    <property type="term" value="P:meiotic recombination checkpoint signaling"/>
    <property type="evidence" value="ECO:0007669"/>
    <property type="project" value="EnsemblFungi"/>
</dbReference>
<dbReference type="InterPro" id="IPR008271">
    <property type="entry name" value="Ser/Thr_kinase_AS"/>
</dbReference>
<dbReference type="FunCoup" id="G0VA92">
    <property type="interactions" value="600"/>
</dbReference>
<protein>
    <recommendedName>
        <fullName evidence="1">non-specific serine/threonine protein kinase</fullName>
        <ecNumber evidence="1">2.7.11.1</ecNumber>
    </recommendedName>
</protein>
<dbReference type="SMART" id="SM00220">
    <property type="entry name" value="S_TKc"/>
    <property type="match status" value="1"/>
</dbReference>
<comment type="catalytic activity">
    <reaction evidence="8">
        <text>L-seryl-[protein] + ATP = O-phospho-L-seryl-[protein] + ADP + H(+)</text>
        <dbReference type="Rhea" id="RHEA:17989"/>
        <dbReference type="Rhea" id="RHEA-COMP:9863"/>
        <dbReference type="Rhea" id="RHEA-COMP:11604"/>
        <dbReference type="ChEBI" id="CHEBI:15378"/>
        <dbReference type="ChEBI" id="CHEBI:29999"/>
        <dbReference type="ChEBI" id="CHEBI:30616"/>
        <dbReference type="ChEBI" id="CHEBI:83421"/>
        <dbReference type="ChEBI" id="CHEBI:456216"/>
        <dbReference type="EC" id="2.7.11.1"/>
    </reaction>
</comment>
<keyword evidence="6 9" id="KW-0067">ATP-binding</keyword>
<dbReference type="KEGG" id="ncs:NCAS_0B07380"/>
<keyword evidence="2" id="KW-0723">Serine/threonine-protein kinase</keyword>
<dbReference type="Pfam" id="PF00069">
    <property type="entry name" value="Pkinase"/>
    <property type="match status" value="1"/>
</dbReference>
<dbReference type="InterPro" id="IPR000719">
    <property type="entry name" value="Prot_kinase_dom"/>
</dbReference>
<dbReference type="InterPro" id="IPR017441">
    <property type="entry name" value="Protein_kinase_ATP_BS"/>
</dbReference>
<keyword evidence="12" id="KW-1185">Reference proteome</keyword>
<organism evidence="11 12">
    <name type="scientific">Naumovozyma castellii</name>
    <name type="common">Yeast</name>
    <name type="synonym">Saccharomyces castellii</name>
    <dbReference type="NCBI Taxonomy" id="27288"/>
    <lineage>
        <taxon>Eukaryota</taxon>
        <taxon>Fungi</taxon>
        <taxon>Dikarya</taxon>
        <taxon>Ascomycota</taxon>
        <taxon>Saccharomycotina</taxon>
        <taxon>Saccharomycetes</taxon>
        <taxon>Saccharomycetales</taxon>
        <taxon>Saccharomycetaceae</taxon>
        <taxon>Naumovozyma</taxon>
    </lineage>
</organism>
<sequence length="527" mass="59822">MSAVNPSLLPKIKDVVLGDTIGQGSFGCVMNAHLAVDPSVIIAVKYVHIPTCKKNGLTEKDISREVLLHSRCSKNPNVLRLIDCNIAKDYMWMIMEMADGGDLFDKIEPDVGVDSEVAQFYFQQLVRAISYLHEECGVAHRDIKPENILLDKNGNLKLADFGLSSQYRRKDGTLRISTDQRGSPPYMAPEILHSRGYYAHSTDIWSIGILLFVLLTGETPWELPVIEELNFASFLQNNGNLNLGPWAKIEFFHLNLLRKILQPDPKKRATLKILRSHPWFTKKVRFANANGLCRDPGLLAKKLLSNLRVSLSNEAYERYTQDVNYKKEDYSIFRSTQPVTSDLAQIEHDSMNVNALTNTQVAFTQFATDNKADTFMTQEARWTQFISHDVAALQFCDNNSALITPTPQLRFNPNKLTKFYSLENFETILPILEKSLYFSGIKVRPDLYGNFIAITDKLGYENAFPLVITLKTQDRRGGLLTGSLSIINVDDDLKSISFERKSGDPLEWRRIFKKMALFCRDIILVPN</sequence>
<dbReference type="SUPFAM" id="SSF56112">
    <property type="entry name" value="Protein kinase-like (PK-like)"/>
    <property type="match status" value="1"/>
</dbReference>
<dbReference type="AlphaFoldDB" id="G0VA92"/>
<evidence type="ECO:0000313" key="12">
    <source>
        <dbReference type="Proteomes" id="UP000001640"/>
    </source>
</evidence>
<dbReference type="RefSeq" id="XP_003675193.1">
    <property type="nucleotide sequence ID" value="XM_003675145.1"/>
</dbReference>
<keyword evidence="4 9" id="KW-0547">Nucleotide-binding</keyword>
<keyword evidence="5" id="KW-0418">Kinase</keyword>
<evidence type="ECO:0000256" key="6">
    <source>
        <dbReference type="ARBA" id="ARBA00022840"/>
    </source>
</evidence>
<evidence type="ECO:0000313" key="11">
    <source>
        <dbReference type="EMBL" id="CCC68822.1"/>
    </source>
</evidence>